<dbReference type="EMBL" id="CP017480">
    <property type="protein sequence ID" value="APG03886.1"/>
    <property type="molecule type" value="Genomic_DNA"/>
</dbReference>
<dbReference type="AlphaFoldDB" id="A0A1L3ES49"/>
<gene>
    <name evidence="1" type="ORF">BJI69_08190</name>
    <name evidence="2" type="ORF">BJI69_08200</name>
</gene>
<dbReference type="EMBL" id="CP017480">
    <property type="protein sequence ID" value="APG03888.1"/>
    <property type="molecule type" value="Genomic_DNA"/>
</dbReference>
<evidence type="ECO:0000313" key="2">
    <source>
        <dbReference type="EMBL" id="APG03888.1"/>
    </source>
</evidence>
<dbReference type="Proteomes" id="UP000182987">
    <property type="component" value="Chromosome"/>
</dbReference>
<dbReference type="OrthoDB" id="5959647at2"/>
<accession>A0A1L3ES49</accession>
<dbReference type="KEGG" id="lrz:BJI69_08190"/>
<protein>
    <submittedName>
        <fullName evidence="1">Uncharacterized protein</fullName>
    </submittedName>
</protein>
<dbReference type="STRING" id="1440763.BJI69_08190"/>
<sequence>MLDTIEMLEAIGSDASLRYASTVELTNVLEKAQASAAFTAAVASGDTSRLDQEFDGRKMYAPQAVQTFLASDPD</sequence>
<name>A0A1L3ES49_9GAMM</name>
<dbReference type="KEGG" id="lrz:BJI69_08200"/>
<evidence type="ECO:0000313" key="3">
    <source>
        <dbReference type="Proteomes" id="UP000182987"/>
    </source>
</evidence>
<proteinExistence type="predicted"/>
<dbReference type="RefSeq" id="WP_052767256.1">
    <property type="nucleotide sequence ID" value="NZ_CP017480.1"/>
</dbReference>
<reference evidence="1" key="1">
    <citation type="journal article" date="2016" name="Genom Data">
        <title>Complete genome sequence of Luteibacter rhizovicinus strain LJ96T, isolated from the rhizosphere of barley (Hordeum vulgare L.) in Denmark.</title>
        <authorList>
            <person name="Aamot H.U."/>
            <person name="Hofgaard I.S."/>
            <person name="Lysoe E."/>
        </authorList>
    </citation>
    <scope>NUCLEOTIDE SEQUENCE</scope>
    <source>
        <strain evidence="1">LJ96</strain>
    </source>
</reference>
<keyword evidence="3" id="KW-1185">Reference proteome</keyword>
<evidence type="ECO:0000313" key="1">
    <source>
        <dbReference type="EMBL" id="APG03886.1"/>
    </source>
</evidence>
<organism evidence="1 3">
    <name type="scientific">Luteibacter rhizovicinus DSM 16549</name>
    <dbReference type="NCBI Taxonomy" id="1440763"/>
    <lineage>
        <taxon>Bacteria</taxon>
        <taxon>Pseudomonadati</taxon>
        <taxon>Pseudomonadota</taxon>
        <taxon>Gammaproteobacteria</taxon>
        <taxon>Lysobacterales</taxon>
        <taxon>Rhodanobacteraceae</taxon>
        <taxon>Luteibacter</taxon>
    </lineage>
</organism>
<reference evidence="3" key="2">
    <citation type="submission" date="2016-09" db="EMBL/GenBank/DDBJ databases">
        <authorList>
            <person name="Lysoe E."/>
        </authorList>
    </citation>
    <scope>NUCLEOTIDE SEQUENCE [LARGE SCALE GENOMIC DNA]</scope>
    <source>
        <strain evidence="3">LJ96T</strain>
    </source>
</reference>